<dbReference type="Proteomes" id="UP001642464">
    <property type="component" value="Unassembled WGS sequence"/>
</dbReference>
<dbReference type="EMBL" id="CAXAMM010031112">
    <property type="protein sequence ID" value="CAK9067519.1"/>
    <property type="molecule type" value="Genomic_DNA"/>
</dbReference>
<protein>
    <submittedName>
        <fullName evidence="2">Uncharacterized protein</fullName>
    </submittedName>
</protein>
<dbReference type="EMBL" id="CAXAMM010030001">
    <property type="protein sequence ID" value="CAK9065714.1"/>
    <property type="molecule type" value="Genomic_DNA"/>
</dbReference>
<name>A0ABP0NXH1_9DINO</name>
<gene>
    <name evidence="1" type="ORF">SCF082_LOCUS33568</name>
    <name evidence="2" type="ORF">SCF082_LOCUS34162</name>
</gene>
<sequence>MAALVAPIGLHDLFLRIKKPGAGPGLRGLIADVPCAVAIRTARGFTEEVPAASGSSIGALARCSLSHSERDTHKLIKDFQLAADVPLSEMTVGEQQLPFLKMSDWARYLADKNLLYRFAGLAEPDPDRVSDVWRLFWNRYKAVNPRHEIFSREREGLDLGQVVGLMVHGDEGRSQKKLPMLIVSACSILGYGLRKSRASKKTRLPQNLNYTQSTWCTRFLLAAAPRAVYASSDDLFQDIMRGVSDDLRVLFDEGVTTLDGQRVYFCPISVMGDWPYIQKAGLLSRSFLNIAKHTTQNAASKGICHRCLADCPGWIWEDFESRDPPWLPSVNTVSPFKADPAMFILPMDRVDKTKYFTFDLFHTWHMGAGKSLLSTTFILLATSDLFPGSSIDVRIGAASDDFIAWCRQNKHRPYVKKITKETLGMQISTNTPVGGWSKGHTTTSIAKWVLHICRQNIEVVRANDLLYLAFQATVEADLFISGLYKHELWIPANEARLLANHALQHLRLYGRGASLAWQKRRSLFPLMPNHHRLHHLGVDLLEQSQAAQHCLSPLHCSCQPAEDFIGRPSRISRRVNCRQIVTRTLQRALAVVLAHYHKAGLIKDPPLLSLESLDA</sequence>
<keyword evidence="3" id="KW-1185">Reference proteome</keyword>
<accession>A0ABP0NXH1</accession>
<organism evidence="2 3">
    <name type="scientific">Durusdinium trenchii</name>
    <dbReference type="NCBI Taxonomy" id="1381693"/>
    <lineage>
        <taxon>Eukaryota</taxon>
        <taxon>Sar</taxon>
        <taxon>Alveolata</taxon>
        <taxon>Dinophyceae</taxon>
        <taxon>Suessiales</taxon>
        <taxon>Symbiodiniaceae</taxon>
        <taxon>Durusdinium</taxon>
    </lineage>
</organism>
<evidence type="ECO:0000313" key="2">
    <source>
        <dbReference type="EMBL" id="CAK9067519.1"/>
    </source>
</evidence>
<reference evidence="2 3" key="1">
    <citation type="submission" date="2024-02" db="EMBL/GenBank/DDBJ databases">
        <authorList>
            <person name="Chen Y."/>
            <person name="Shah S."/>
            <person name="Dougan E. K."/>
            <person name="Thang M."/>
            <person name="Chan C."/>
        </authorList>
    </citation>
    <scope>NUCLEOTIDE SEQUENCE [LARGE SCALE GENOMIC DNA]</scope>
</reference>
<proteinExistence type="predicted"/>
<evidence type="ECO:0000313" key="3">
    <source>
        <dbReference type="Proteomes" id="UP001642464"/>
    </source>
</evidence>
<evidence type="ECO:0000313" key="1">
    <source>
        <dbReference type="EMBL" id="CAK9065714.1"/>
    </source>
</evidence>
<comment type="caution">
    <text evidence="2">The sequence shown here is derived from an EMBL/GenBank/DDBJ whole genome shotgun (WGS) entry which is preliminary data.</text>
</comment>